<comment type="similarity">
    <text evidence="1">Belongs to the isochorismatase family.</text>
</comment>
<evidence type="ECO:0000259" key="3">
    <source>
        <dbReference type="Pfam" id="PF00857"/>
    </source>
</evidence>
<feature type="domain" description="Isochorismatase-like" evidence="3">
    <location>
        <begin position="33"/>
        <end position="227"/>
    </location>
</feature>
<dbReference type="PANTHER" id="PTHR43540">
    <property type="entry name" value="PEROXYUREIDOACRYLATE/UREIDOACRYLATE AMIDOHYDROLASE-RELATED"/>
    <property type="match status" value="1"/>
</dbReference>
<dbReference type="Gene3D" id="3.40.50.850">
    <property type="entry name" value="Isochorismatase-like"/>
    <property type="match status" value="1"/>
</dbReference>
<dbReference type="InterPro" id="IPR036380">
    <property type="entry name" value="Isochorismatase-like_sf"/>
</dbReference>
<protein>
    <submittedName>
        <fullName evidence="4">Nicotinamidase-related amidase</fullName>
    </submittedName>
</protein>
<evidence type="ECO:0000313" key="4">
    <source>
        <dbReference type="EMBL" id="MBM7573699.1"/>
    </source>
</evidence>
<sequence length="239" mass="27030">MDLKDIKEIEIYDRVEFLSELEKQLVIDPDRSAVVTVEMTQRRLNENTPLENGEKSVDSLISQTNSLLNMARLKDIPVIHIMSALRGVEVAFQEKSKWRQAMKKTGKSISPYGEIPDEFVDVQDGTVEPDFVVDVADTDYIIKTKKTFSCFYQTDLEWMLKTLKKDYIILAGLSSNADILSTAYDASNKYLGVITVKECVDSIYGSDLNAMALQQLGRCQGFVVDLETFEEKLFGKVTV</sequence>
<dbReference type="EMBL" id="JAFBDR010000044">
    <property type="protein sequence ID" value="MBM7573699.1"/>
    <property type="molecule type" value="Genomic_DNA"/>
</dbReference>
<dbReference type="InterPro" id="IPR050272">
    <property type="entry name" value="Isochorismatase-like_hydrls"/>
</dbReference>
<dbReference type="SUPFAM" id="SSF52499">
    <property type="entry name" value="Isochorismatase-like hydrolases"/>
    <property type="match status" value="1"/>
</dbReference>
<dbReference type="Proteomes" id="UP001296943">
    <property type="component" value="Unassembled WGS sequence"/>
</dbReference>
<comment type="caution">
    <text evidence="4">The sequence shown here is derived from an EMBL/GenBank/DDBJ whole genome shotgun (WGS) entry which is preliminary data.</text>
</comment>
<dbReference type="PANTHER" id="PTHR43540:SF6">
    <property type="entry name" value="ISOCHORISMATASE-LIKE DOMAIN-CONTAINING PROTEIN"/>
    <property type="match status" value="1"/>
</dbReference>
<keyword evidence="2" id="KW-0378">Hydrolase</keyword>
<keyword evidence="5" id="KW-1185">Reference proteome</keyword>
<dbReference type="RefSeq" id="WP_204502331.1">
    <property type="nucleotide sequence ID" value="NZ_JAFBDR010000044.1"/>
</dbReference>
<organism evidence="4 5">
    <name type="scientific">Aquibacillus albus</name>
    <dbReference type="NCBI Taxonomy" id="1168171"/>
    <lineage>
        <taxon>Bacteria</taxon>
        <taxon>Bacillati</taxon>
        <taxon>Bacillota</taxon>
        <taxon>Bacilli</taxon>
        <taxon>Bacillales</taxon>
        <taxon>Bacillaceae</taxon>
        <taxon>Aquibacillus</taxon>
    </lineage>
</organism>
<reference evidence="4 5" key="1">
    <citation type="submission" date="2021-01" db="EMBL/GenBank/DDBJ databases">
        <title>Genomic Encyclopedia of Type Strains, Phase IV (KMG-IV): sequencing the most valuable type-strain genomes for metagenomic binning, comparative biology and taxonomic classification.</title>
        <authorList>
            <person name="Goeker M."/>
        </authorList>
    </citation>
    <scope>NUCLEOTIDE SEQUENCE [LARGE SCALE GENOMIC DNA]</scope>
    <source>
        <strain evidence="4 5">DSM 23711</strain>
    </source>
</reference>
<evidence type="ECO:0000256" key="2">
    <source>
        <dbReference type="ARBA" id="ARBA00022801"/>
    </source>
</evidence>
<dbReference type="Pfam" id="PF00857">
    <property type="entry name" value="Isochorismatase"/>
    <property type="match status" value="1"/>
</dbReference>
<dbReference type="InterPro" id="IPR000868">
    <property type="entry name" value="Isochorismatase-like_dom"/>
</dbReference>
<name>A0ABS2N6B5_9BACI</name>
<gene>
    <name evidence="4" type="ORF">JOC48_004285</name>
</gene>
<evidence type="ECO:0000313" key="5">
    <source>
        <dbReference type="Proteomes" id="UP001296943"/>
    </source>
</evidence>
<evidence type="ECO:0000256" key="1">
    <source>
        <dbReference type="ARBA" id="ARBA00006336"/>
    </source>
</evidence>
<proteinExistence type="inferred from homology"/>
<accession>A0ABS2N6B5</accession>